<evidence type="ECO:0000313" key="2">
    <source>
        <dbReference type="EMBL" id="KAK2164712.1"/>
    </source>
</evidence>
<keyword evidence="3" id="KW-1185">Reference proteome</keyword>
<name>A0AAD9K4J7_9ANNE</name>
<accession>A0AAD9K4J7</accession>
<evidence type="ECO:0008006" key="4">
    <source>
        <dbReference type="Google" id="ProtNLM"/>
    </source>
</evidence>
<sequence length="88" mass="9865">MFPSHGLLSFLMFHLISQGHETDNDVITAVHGTRCRRVCPCSISPCLRCCRVFPQSCRDLYIIAAYIQCSVNGGRHLLNDLHTLCITS</sequence>
<reference evidence="2" key="1">
    <citation type="journal article" date="2023" name="Mol. Biol. Evol.">
        <title>Third-Generation Sequencing Reveals the Adaptive Role of the Epigenome in Three Deep-Sea Polychaetes.</title>
        <authorList>
            <person name="Perez M."/>
            <person name="Aroh O."/>
            <person name="Sun Y."/>
            <person name="Lan Y."/>
            <person name="Juniper S.K."/>
            <person name="Young C.R."/>
            <person name="Angers B."/>
            <person name="Qian P.Y."/>
        </authorList>
    </citation>
    <scope>NUCLEOTIDE SEQUENCE</scope>
    <source>
        <strain evidence="2">P08H-3</strain>
    </source>
</reference>
<organism evidence="2 3">
    <name type="scientific">Paralvinella palmiformis</name>
    <dbReference type="NCBI Taxonomy" id="53620"/>
    <lineage>
        <taxon>Eukaryota</taxon>
        <taxon>Metazoa</taxon>
        <taxon>Spiralia</taxon>
        <taxon>Lophotrochozoa</taxon>
        <taxon>Annelida</taxon>
        <taxon>Polychaeta</taxon>
        <taxon>Sedentaria</taxon>
        <taxon>Canalipalpata</taxon>
        <taxon>Terebellida</taxon>
        <taxon>Terebelliformia</taxon>
        <taxon>Alvinellidae</taxon>
        <taxon>Paralvinella</taxon>
    </lineage>
</organism>
<protein>
    <recommendedName>
        <fullName evidence="4">Secreted protein</fullName>
    </recommendedName>
</protein>
<feature type="signal peptide" evidence="1">
    <location>
        <begin position="1"/>
        <end position="19"/>
    </location>
</feature>
<dbReference type="EMBL" id="JAODUP010000060">
    <property type="protein sequence ID" value="KAK2164712.1"/>
    <property type="molecule type" value="Genomic_DNA"/>
</dbReference>
<keyword evidence="1" id="KW-0732">Signal</keyword>
<evidence type="ECO:0000256" key="1">
    <source>
        <dbReference type="SAM" id="SignalP"/>
    </source>
</evidence>
<comment type="caution">
    <text evidence="2">The sequence shown here is derived from an EMBL/GenBank/DDBJ whole genome shotgun (WGS) entry which is preliminary data.</text>
</comment>
<feature type="chain" id="PRO_5042223646" description="Secreted protein" evidence="1">
    <location>
        <begin position="20"/>
        <end position="88"/>
    </location>
</feature>
<evidence type="ECO:0000313" key="3">
    <source>
        <dbReference type="Proteomes" id="UP001208570"/>
    </source>
</evidence>
<proteinExistence type="predicted"/>
<dbReference type="Proteomes" id="UP001208570">
    <property type="component" value="Unassembled WGS sequence"/>
</dbReference>
<gene>
    <name evidence="2" type="ORF">LSH36_60g09027</name>
</gene>
<dbReference type="AlphaFoldDB" id="A0AAD9K4J7"/>